<dbReference type="GeneID" id="114475997"/>
<dbReference type="OrthoDB" id="676979at2759"/>
<organism evidence="4 5">
    <name type="scientific">Gouania willdenowi</name>
    <name type="common">Blunt-snouted clingfish</name>
    <name type="synonym">Lepadogaster willdenowi</name>
    <dbReference type="NCBI Taxonomy" id="441366"/>
    <lineage>
        <taxon>Eukaryota</taxon>
        <taxon>Metazoa</taxon>
        <taxon>Chordata</taxon>
        <taxon>Craniata</taxon>
        <taxon>Vertebrata</taxon>
        <taxon>Euteleostomi</taxon>
        <taxon>Actinopterygii</taxon>
        <taxon>Neopterygii</taxon>
        <taxon>Teleostei</taxon>
        <taxon>Neoteleostei</taxon>
        <taxon>Acanthomorphata</taxon>
        <taxon>Ovalentaria</taxon>
        <taxon>Blenniimorphae</taxon>
        <taxon>Blenniiformes</taxon>
        <taxon>Gobiesocoidei</taxon>
        <taxon>Gobiesocidae</taxon>
        <taxon>Gobiesocinae</taxon>
        <taxon>Gouania</taxon>
    </lineage>
</organism>
<dbReference type="NCBIfam" id="TIGR03501">
    <property type="entry name" value="GlyGly_CTERM"/>
    <property type="match status" value="1"/>
</dbReference>
<keyword evidence="2" id="KW-0812">Transmembrane</keyword>
<feature type="signal peptide" evidence="3">
    <location>
        <begin position="1"/>
        <end position="23"/>
    </location>
</feature>
<feature type="transmembrane region" description="Helical" evidence="2">
    <location>
        <begin position="191"/>
        <end position="213"/>
    </location>
</feature>
<dbReference type="Ensembl" id="ENSGWIT00000027779.1">
    <property type="protein sequence ID" value="ENSGWIP00000025419.1"/>
    <property type="gene ID" value="ENSGWIG00000013415.1"/>
</dbReference>
<gene>
    <name evidence="4" type="primary">LOC114475997</name>
</gene>
<evidence type="ECO:0000313" key="5">
    <source>
        <dbReference type="Proteomes" id="UP000694680"/>
    </source>
</evidence>
<keyword evidence="2" id="KW-1133">Transmembrane helix</keyword>
<dbReference type="AlphaFoldDB" id="A0A8C5ERG9"/>
<reference evidence="4" key="2">
    <citation type="submission" date="2025-08" db="UniProtKB">
        <authorList>
            <consortium name="Ensembl"/>
        </authorList>
    </citation>
    <scope>IDENTIFICATION</scope>
</reference>
<evidence type="ECO:0000256" key="3">
    <source>
        <dbReference type="SAM" id="SignalP"/>
    </source>
</evidence>
<protein>
    <submittedName>
        <fullName evidence="4">Leucine-rich repeat neuronal protein 4-like</fullName>
    </submittedName>
</protein>
<proteinExistence type="predicted"/>
<name>A0A8C5ERG9_GOUWI</name>
<dbReference type="RefSeq" id="XP_028323033.1">
    <property type="nucleotide sequence ID" value="XM_028467232.1"/>
</dbReference>
<evidence type="ECO:0000256" key="1">
    <source>
        <dbReference type="SAM" id="MobiDB-lite"/>
    </source>
</evidence>
<dbReference type="Proteomes" id="UP000694680">
    <property type="component" value="Chromosome 14"/>
</dbReference>
<evidence type="ECO:0000256" key="2">
    <source>
        <dbReference type="SAM" id="Phobius"/>
    </source>
</evidence>
<sequence>MAPPPVMLYLLLMVFCSLSGSHSSPTESFGLHGAPSEDPGIPPVDYYEGEDPTSGPPKVVTLSPGGRTLQRCDYSPCLEEQPPCEELAASMGCLCPGFTLYTVAPQAPDIKSVWWNGSEVVLRWCAPYSFVTAYVVTAGGQVRQTFGPQQRSGSLGVMEEQTQVCVLALNEAGRSQGSCATFRPPGRGLPLTAGLVGGALGLLVLVLLGVLLWRHRKQRKHEVSVTVMDRTETL</sequence>
<feature type="region of interest" description="Disordered" evidence="1">
    <location>
        <begin position="27"/>
        <end position="56"/>
    </location>
</feature>
<keyword evidence="5" id="KW-1185">Reference proteome</keyword>
<keyword evidence="3" id="KW-0732">Signal</keyword>
<keyword evidence="2" id="KW-0472">Membrane</keyword>
<reference evidence="4" key="3">
    <citation type="submission" date="2025-09" db="UniProtKB">
        <authorList>
            <consortium name="Ensembl"/>
        </authorList>
    </citation>
    <scope>IDENTIFICATION</scope>
</reference>
<reference evidence="4" key="1">
    <citation type="submission" date="2020-06" db="EMBL/GenBank/DDBJ databases">
        <authorList>
            <consortium name="Wellcome Sanger Institute Data Sharing"/>
        </authorList>
    </citation>
    <scope>NUCLEOTIDE SEQUENCE [LARGE SCALE GENOMIC DNA]</scope>
</reference>
<accession>A0A8C5ERG9</accession>
<dbReference type="InterPro" id="IPR020008">
    <property type="entry name" value="GlyGly_CTERM"/>
</dbReference>
<feature type="chain" id="PRO_5033996379" evidence="3">
    <location>
        <begin position="24"/>
        <end position="234"/>
    </location>
</feature>
<evidence type="ECO:0000313" key="4">
    <source>
        <dbReference type="Ensembl" id="ENSGWIP00000025419.1"/>
    </source>
</evidence>